<feature type="region of interest" description="Disordered" evidence="1">
    <location>
        <begin position="1"/>
        <end position="129"/>
    </location>
</feature>
<protein>
    <submittedName>
        <fullName evidence="2">Uncharacterized protein</fullName>
    </submittedName>
</protein>
<dbReference type="InterPro" id="IPR053203">
    <property type="entry name" value="Cisplatin_resist-associated"/>
</dbReference>
<dbReference type="AlphaFoldDB" id="A0A6A6HMI0"/>
<sequence length="149" mass="15749">MSGRSAEPAGSLTRNMSSGRGGAGNMTKERRESFNDAKDYVTPTIKQDVYTTGRGGTGNMAKNDKDRPEVARAAQDVEAPRPRELQGGFHVGRGGAANVAKAETDNTGKSDIQRTEQGLGMGTRRNSKGLADKGKELLGKIGIGEQAKK</sequence>
<evidence type="ECO:0000313" key="2">
    <source>
        <dbReference type="EMBL" id="KAF2239354.1"/>
    </source>
</evidence>
<dbReference type="InterPro" id="IPR022024">
    <property type="entry name" value="DUF3602"/>
</dbReference>
<feature type="compositionally biased region" description="Basic and acidic residues" evidence="1">
    <location>
        <begin position="27"/>
        <end position="39"/>
    </location>
</feature>
<organism evidence="2 3">
    <name type="scientific">Viridothelium virens</name>
    <name type="common">Speckled blister lichen</name>
    <name type="synonym">Trypethelium virens</name>
    <dbReference type="NCBI Taxonomy" id="1048519"/>
    <lineage>
        <taxon>Eukaryota</taxon>
        <taxon>Fungi</taxon>
        <taxon>Dikarya</taxon>
        <taxon>Ascomycota</taxon>
        <taxon>Pezizomycotina</taxon>
        <taxon>Dothideomycetes</taxon>
        <taxon>Dothideomycetes incertae sedis</taxon>
        <taxon>Trypetheliales</taxon>
        <taxon>Trypetheliaceae</taxon>
        <taxon>Viridothelium</taxon>
    </lineage>
</organism>
<dbReference type="PANTHER" id="PTHR34693">
    <property type="entry name" value="PROTEIN PAR32"/>
    <property type="match status" value="1"/>
</dbReference>
<dbReference type="OrthoDB" id="3063476at2759"/>
<evidence type="ECO:0000256" key="1">
    <source>
        <dbReference type="SAM" id="MobiDB-lite"/>
    </source>
</evidence>
<accession>A0A6A6HMI0</accession>
<dbReference type="EMBL" id="ML991773">
    <property type="protein sequence ID" value="KAF2239354.1"/>
    <property type="molecule type" value="Genomic_DNA"/>
</dbReference>
<gene>
    <name evidence="2" type="ORF">EV356DRAFT_502393</name>
</gene>
<reference evidence="2" key="1">
    <citation type="journal article" date="2020" name="Stud. Mycol.">
        <title>101 Dothideomycetes genomes: a test case for predicting lifestyles and emergence of pathogens.</title>
        <authorList>
            <person name="Haridas S."/>
            <person name="Albert R."/>
            <person name="Binder M."/>
            <person name="Bloem J."/>
            <person name="Labutti K."/>
            <person name="Salamov A."/>
            <person name="Andreopoulos B."/>
            <person name="Baker S."/>
            <person name="Barry K."/>
            <person name="Bills G."/>
            <person name="Bluhm B."/>
            <person name="Cannon C."/>
            <person name="Castanera R."/>
            <person name="Culley D."/>
            <person name="Daum C."/>
            <person name="Ezra D."/>
            <person name="Gonzalez J."/>
            <person name="Henrissat B."/>
            <person name="Kuo A."/>
            <person name="Liang C."/>
            <person name="Lipzen A."/>
            <person name="Lutzoni F."/>
            <person name="Magnuson J."/>
            <person name="Mondo S."/>
            <person name="Nolan M."/>
            <person name="Ohm R."/>
            <person name="Pangilinan J."/>
            <person name="Park H.-J."/>
            <person name="Ramirez L."/>
            <person name="Alfaro M."/>
            <person name="Sun H."/>
            <person name="Tritt A."/>
            <person name="Yoshinaga Y."/>
            <person name="Zwiers L.-H."/>
            <person name="Turgeon B."/>
            <person name="Goodwin S."/>
            <person name="Spatafora J."/>
            <person name="Crous P."/>
            <person name="Grigoriev I."/>
        </authorList>
    </citation>
    <scope>NUCLEOTIDE SEQUENCE</scope>
    <source>
        <strain evidence="2">Tuck. ex Michener</strain>
    </source>
</reference>
<keyword evidence="3" id="KW-1185">Reference proteome</keyword>
<dbReference type="Pfam" id="PF12223">
    <property type="entry name" value="DUF3602"/>
    <property type="match status" value="1"/>
</dbReference>
<proteinExistence type="predicted"/>
<dbReference type="Proteomes" id="UP000800092">
    <property type="component" value="Unassembled WGS sequence"/>
</dbReference>
<name>A0A6A6HMI0_VIRVR</name>
<dbReference type="PANTHER" id="PTHR34693:SF1">
    <property type="entry name" value="PROTEIN PAR32"/>
    <property type="match status" value="1"/>
</dbReference>
<feature type="compositionally biased region" description="Basic and acidic residues" evidence="1">
    <location>
        <begin position="102"/>
        <end position="114"/>
    </location>
</feature>
<evidence type="ECO:0000313" key="3">
    <source>
        <dbReference type="Proteomes" id="UP000800092"/>
    </source>
</evidence>